<feature type="compositionally biased region" description="Basic and acidic residues" evidence="1">
    <location>
        <begin position="89"/>
        <end position="104"/>
    </location>
</feature>
<reference evidence="3" key="1">
    <citation type="submission" date="2016-10" db="EMBL/GenBank/DDBJ databases">
        <authorList>
            <person name="Varghese N."/>
            <person name="Submissions S."/>
        </authorList>
    </citation>
    <scope>NUCLEOTIDE SEQUENCE [LARGE SCALE GENOMIC DNA]</scope>
    <source>
        <strain evidence="3">DSM 5918</strain>
    </source>
</reference>
<feature type="compositionally biased region" description="Polar residues" evidence="1">
    <location>
        <begin position="106"/>
        <end position="115"/>
    </location>
</feature>
<feature type="region of interest" description="Disordered" evidence="1">
    <location>
        <begin position="83"/>
        <end position="115"/>
    </location>
</feature>
<keyword evidence="3" id="KW-1185">Reference proteome</keyword>
<organism evidence="2 3">
    <name type="scientific">Desulfomicrobium apsheronum</name>
    <dbReference type="NCBI Taxonomy" id="52560"/>
    <lineage>
        <taxon>Bacteria</taxon>
        <taxon>Pseudomonadati</taxon>
        <taxon>Thermodesulfobacteriota</taxon>
        <taxon>Desulfovibrionia</taxon>
        <taxon>Desulfovibrionales</taxon>
        <taxon>Desulfomicrobiaceae</taxon>
        <taxon>Desulfomicrobium</taxon>
    </lineage>
</organism>
<evidence type="ECO:0000256" key="1">
    <source>
        <dbReference type="SAM" id="MobiDB-lite"/>
    </source>
</evidence>
<evidence type="ECO:0000313" key="3">
    <source>
        <dbReference type="Proteomes" id="UP000198635"/>
    </source>
</evidence>
<accession>A0A1I3YZ67</accession>
<name>A0A1I3YZ67_9BACT</name>
<gene>
    <name evidence="2" type="ORF">SAMN04488082_12176</name>
</gene>
<protein>
    <submittedName>
        <fullName evidence="2">Uncharacterized protein</fullName>
    </submittedName>
</protein>
<evidence type="ECO:0000313" key="2">
    <source>
        <dbReference type="EMBL" id="SFK36659.1"/>
    </source>
</evidence>
<dbReference type="AlphaFoldDB" id="A0A1I3YZ67"/>
<proteinExistence type="predicted"/>
<dbReference type="Proteomes" id="UP000198635">
    <property type="component" value="Unassembled WGS sequence"/>
</dbReference>
<dbReference type="EMBL" id="FORX01000021">
    <property type="protein sequence ID" value="SFK36659.1"/>
    <property type="molecule type" value="Genomic_DNA"/>
</dbReference>
<sequence length="115" mass="12605">MCDQNSAHCRFAFPTAMHCAGIYNRNDTPLPGPNDLRCPACVNTEDRPLRKYGVKPVLIFSVTDRAITDAHVNPGNLNAFSRAFGPEPSGHKQEGHTHPHKDIHCSGQNQTSPDS</sequence>